<organism evidence="2">
    <name type="scientific">bioreactor metagenome</name>
    <dbReference type="NCBI Taxonomy" id="1076179"/>
    <lineage>
        <taxon>unclassified sequences</taxon>
        <taxon>metagenomes</taxon>
        <taxon>ecological metagenomes</taxon>
    </lineage>
</organism>
<evidence type="ECO:0000313" key="2">
    <source>
        <dbReference type="EMBL" id="MPN52905.1"/>
    </source>
</evidence>
<proteinExistence type="predicted"/>
<dbReference type="EMBL" id="VSSQ01119467">
    <property type="protein sequence ID" value="MPN52905.1"/>
    <property type="molecule type" value="Genomic_DNA"/>
</dbReference>
<feature type="region of interest" description="Disordered" evidence="1">
    <location>
        <begin position="44"/>
        <end position="83"/>
    </location>
</feature>
<dbReference type="AlphaFoldDB" id="A0A645INI7"/>
<comment type="caution">
    <text evidence="2">The sequence shown here is derived from an EMBL/GenBank/DDBJ whole genome shotgun (WGS) entry which is preliminary data.</text>
</comment>
<protein>
    <submittedName>
        <fullName evidence="2">Uncharacterized protein</fullName>
    </submittedName>
</protein>
<sequence length="83" mass="8709">MQDSVQPVPHRTVVAAELPHTAAVQTAVGQENLTAKGGLDLAHAGAPRQHSFSGEQIGVDDRQPVILPENGGDRRFSRSDASG</sequence>
<evidence type="ECO:0000256" key="1">
    <source>
        <dbReference type="SAM" id="MobiDB-lite"/>
    </source>
</evidence>
<reference evidence="2" key="1">
    <citation type="submission" date="2019-08" db="EMBL/GenBank/DDBJ databases">
        <authorList>
            <person name="Kucharzyk K."/>
            <person name="Murdoch R.W."/>
            <person name="Higgins S."/>
            <person name="Loffler F."/>
        </authorList>
    </citation>
    <scope>NUCLEOTIDE SEQUENCE</scope>
</reference>
<name>A0A645INI7_9ZZZZ</name>
<accession>A0A645INI7</accession>
<gene>
    <name evidence="2" type="ORF">SDC9_200568</name>
</gene>
<feature type="compositionally biased region" description="Basic and acidic residues" evidence="1">
    <location>
        <begin position="71"/>
        <end position="83"/>
    </location>
</feature>